<dbReference type="AlphaFoldDB" id="Q9P4Q3"/>
<organism evidence="2">
    <name type="scientific">Pneumocystis carinii</name>
    <dbReference type="NCBI Taxonomy" id="4754"/>
    <lineage>
        <taxon>Eukaryota</taxon>
        <taxon>Fungi</taxon>
        <taxon>Dikarya</taxon>
        <taxon>Ascomycota</taxon>
        <taxon>Taphrinomycotina</taxon>
        <taxon>Pneumocystomycetes</taxon>
        <taxon>Pneumocystaceae</taxon>
        <taxon>Pneumocystis</taxon>
    </lineage>
</organism>
<name>Q9P4Q3_PNECA</name>
<feature type="compositionally biased region" description="Basic and acidic residues" evidence="1">
    <location>
        <begin position="128"/>
        <end position="140"/>
    </location>
</feature>
<evidence type="ECO:0000313" key="2">
    <source>
        <dbReference type="EMBL" id="AAF86638.1"/>
    </source>
</evidence>
<sequence length="165" mass="18145">TITETETTVTTETFVLSPETSTVPGKTIENTITIIKTMNQTEIKYSSPITLTTTKFIEGNCTTLCDINTQETKTSFQLTTVTSTVTTTSIIISTVKLTSTLKCTPTKSTTDSTKETQKPEPTKSTTDSIKETQKEEEVKPNEGVKIRISEMIKIIFFGTIIMGIL</sequence>
<protein>
    <submittedName>
        <fullName evidence="2">Major surface glycoprotein R7a</fullName>
    </submittedName>
</protein>
<accession>Q9P4Q3</accession>
<feature type="region of interest" description="Disordered" evidence="1">
    <location>
        <begin position="104"/>
        <end position="140"/>
    </location>
</feature>
<proteinExistence type="predicted"/>
<reference evidence="2" key="1">
    <citation type="journal article" date="2000" name="J. Infect. Dis.">
        <title>The major surface glycoprotein expression sites of two special forms of rat Pneumocystis carinii differ in structure.</title>
        <authorList>
            <person name="Schaffzin J.K."/>
            <person name="Stringer J.R."/>
        </authorList>
    </citation>
    <scope>NUCLEOTIDE SEQUENCE</scope>
</reference>
<feature type="non-terminal residue" evidence="2">
    <location>
        <position position="1"/>
    </location>
</feature>
<dbReference type="EMBL" id="AF149015">
    <property type="protein sequence ID" value="AAF86638.1"/>
    <property type="molecule type" value="Genomic_DNA"/>
</dbReference>
<gene>
    <name evidence="2" type="primary">R7a</name>
</gene>
<feature type="compositionally biased region" description="Basic and acidic residues" evidence="1">
    <location>
        <begin position="112"/>
        <end position="121"/>
    </location>
</feature>
<evidence type="ECO:0000256" key="1">
    <source>
        <dbReference type="SAM" id="MobiDB-lite"/>
    </source>
</evidence>